<proteinExistence type="predicted"/>
<reference evidence="1 2" key="1">
    <citation type="journal article" date="2016" name="Mol. Biol. Evol.">
        <title>Comparative Genomics of Early-Diverging Mushroom-Forming Fungi Provides Insights into the Origins of Lignocellulose Decay Capabilities.</title>
        <authorList>
            <person name="Nagy L.G."/>
            <person name="Riley R."/>
            <person name="Tritt A."/>
            <person name="Adam C."/>
            <person name="Daum C."/>
            <person name="Floudas D."/>
            <person name="Sun H."/>
            <person name="Yadav J.S."/>
            <person name="Pangilinan J."/>
            <person name="Larsson K.H."/>
            <person name="Matsuura K."/>
            <person name="Barry K."/>
            <person name="Labutti K."/>
            <person name="Kuo R."/>
            <person name="Ohm R.A."/>
            <person name="Bhattacharya S.S."/>
            <person name="Shirouzu T."/>
            <person name="Yoshinaga Y."/>
            <person name="Martin F.M."/>
            <person name="Grigoriev I.V."/>
            <person name="Hibbett D.S."/>
        </authorList>
    </citation>
    <scope>NUCLEOTIDE SEQUENCE [LARGE SCALE GENOMIC DNA]</scope>
    <source>
        <strain evidence="1 2">HHB14362 ss-1</strain>
    </source>
</reference>
<organism evidence="1 2">
    <name type="scientific">Neolentinus lepideus HHB14362 ss-1</name>
    <dbReference type="NCBI Taxonomy" id="1314782"/>
    <lineage>
        <taxon>Eukaryota</taxon>
        <taxon>Fungi</taxon>
        <taxon>Dikarya</taxon>
        <taxon>Basidiomycota</taxon>
        <taxon>Agaricomycotina</taxon>
        <taxon>Agaricomycetes</taxon>
        <taxon>Gloeophyllales</taxon>
        <taxon>Gloeophyllaceae</taxon>
        <taxon>Neolentinus</taxon>
    </lineage>
</organism>
<name>A0A165P9H2_9AGAM</name>
<gene>
    <name evidence="1" type="ORF">NEOLEDRAFT_831024</name>
</gene>
<evidence type="ECO:0000313" key="2">
    <source>
        <dbReference type="Proteomes" id="UP000076761"/>
    </source>
</evidence>
<dbReference type="InParanoid" id="A0A165P9H2"/>
<evidence type="ECO:0000313" key="1">
    <source>
        <dbReference type="EMBL" id="KZT20713.1"/>
    </source>
</evidence>
<dbReference type="Proteomes" id="UP000076761">
    <property type="component" value="Unassembled WGS sequence"/>
</dbReference>
<dbReference type="EMBL" id="KV425616">
    <property type="protein sequence ID" value="KZT20713.1"/>
    <property type="molecule type" value="Genomic_DNA"/>
</dbReference>
<accession>A0A165P9H2</accession>
<keyword evidence="2" id="KW-1185">Reference proteome</keyword>
<sequence>MFSVIGVRLAPLLLRFFVSLAVAVARIAKLRQTFFRQPLTFEDLVTRTAALGYSTSAPQYLSRFYLTMLDLRLATRRIVDLVLDSSLTLRSTAQEACCSPQDGGCSSAYMV</sequence>
<protein>
    <submittedName>
        <fullName evidence="1">Uncharacterized protein</fullName>
    </submittedName>
</protein>
<dbReference type="AlphaFoldDB" id="A0A165P9H2"/>